<evidence type="ECO:0000256" key="6">
    <source>
        <dbReference type="ARBA" id="ARBA00022989"/>
    </source>
</evidence>
<comment type="similarity">
    <text evidence="3">Belongs to the LTA synthase family.</text>
</comment>
<accession>A0ABW4CJL8</accession>
<dbReference type="PANTHER" id="PTHR47371:SF3">
    <property type="entry name" value="PHOSPHOGLYCEROL TRANSFERASE I"/>
    <property type="match status" value="1"/>
</dbReference>
<keyword evidence="5 9" id="KW-0812">Transmembrane</keyword>
<proteinExistence type="inferred from homology"/>
<dbReference type="CDD" id="cd16015">
    <property type="entry name" value="LTA_synthase"/>
    <property type="match status" value="1"/>
</dbReference>
<feature type="compositionally biased region" description="Low complexity" evidence="8">
    <location>
        <begin position="732"/>
        <end position="745"/>
    </location>
</feature>
<evidence type="ECO:0000313" key="11">
    <source>
        <dbReference type="EMBL" id="MFD1430577.1"/>
    </source>
</evidence>
<dbReference type="RefSeq" id="WP_203628287.1">
    <property type="nucleotide sequence ID" value="NZ_BOLQ01000022.1"/>
</dbReference>
<feature type="transmembrane region" description="Helical" evidence="9">
    <location>
        <begin position="117"/>
        <end position="135"/>
    </location>
</feature>
<dbReference type="GO" id="GO:0016740">
    <property type="term" value="F:transferase activity"/>
    <property type="evidence" value="ECO:0007669"/>
    <property type="project" value="UniProtKB-KW"/>
</dbReference>
<evidence type="ECO:0000256" key="7">
    <source>
        <dbReference type="ARBA" id="ARBA00023136"/>
    </source>
</evidence>
<dbReference type="InterPro" id="IPR000917">
    <property type="entry name" value="Sulfatase_N"/>
</dbReference>
<reference evidence="12" key="1">
    <citation type="journal article" date="2019" name="Int. J. Syst. Evol. Microbiol.">
        <title>The Global Catalogue of Microorganisms (GCM) 10K type strain sequencing project: providing services to taxonomists for standard genome sequencing and annotation.</title>
        <authorList>
            <consortium name="The Broad Institute Genomics Platform"/>
            <consortium name="The Broad Institute Genome Sequencing Center for Infectious Disease"/>
            <person name="Wu L."/>
            <person name="Ma J."/>
        </authorList>
    </citation>
    <scope>NUCLEOTIDE SEQUENCE [LARGE SCALE GENOMIC DNA]</scope>
    <source>
        <strain evidence="12">CCM 8980</strain>
    </source>
</reference>
<keyword evidence="6 9" id="KW-1133">Transmembrane helix</keyword>
<dbReference type="InterPro" id="IPR012160">
    <property type="entry name" value="LtaS-like"/>
</dbReference>
<name>A0ABW4CJL8_9LACO</name>
<sequence>MGFLAVLLALIWLKTLFAYFVDFTLGATGLLQQIILVINPLGTSILLLSFALYIRRPRRAYISALIIYFLMCVLLIANVLYYREFSDFMTVTTVLGVSKVSQGLGASSLNMLVWHDLVYVLDFVLIGAAFLLFAIRNLIAYLQQKPLHWPHFGFVCDPRQPTYHLPQAVSTVGVALFAVTMMTSELNRPQLLWRTFDRNYIVKYLGLTPFTIYDGFKTAQNNQVRASADSANMNQILAYTKKHAAAPDPQYDGVAKGKNVIIIHLESFQQFLIGTKIDGQEVTPFLNSLIKQPSTLSFSNFFHQVGQGKTSDAENMLETSTFGLSTGSLFSSLGTDNTFEGQPAILEQRAGYTTAVFHGGAGTFWNRNNVYNSLGYNYFFDGNFYKHDTGQDTDYGIKDKLMFGESIKYLEHLQQPFEAKIITTSNHYPFFITDTDSNFPDANTSDPYINGYFRTAHYLDQALKEFFDYLKASGLEKNTLVMLYGDHFGISNDRNQTLASALVMDAKNWDSYDDAQMQRVPLIFSMPGLKGGINNTYGGEIDVLPTLLHLLGISTDSYVQFGTDLLSPQHDSVVAFRNHNYITPKYTVLGDTVYANSSGDVVTPDEKLKKELTADQQHVDESLSLSDMLANQNLLRFYVPKGFTPVDPTILDHAHSLKNMLATEEALGDHSTSLYSQNGDHSTADLFQTDAPELSTDRSPLTTYPDKVLPQVDAAKEAVESGAVIKNGVVTSSSSSATSKQKSKR</sequence>
<dbReference type="InterPro" id="IPR050448">
    <property type="entry name" value="OpgB/LTA_synthase_biosynth"/>
</dbReference>
<keyword evidence="7 9" id="KW-0472">Membrane</keyword>
<keyword evidence="11" id="KW-0808">Transferase</keyword>
<feature type="domain" description="Sulfatase N-terminal" evidence="10">
    <location>
        <begin position="258"/>
        <end position="553"/>
    </location>
</feature>
<evidence type="ECO:0000259" key="10">
    <source>
        <dbReference type="Pfam" id="PF00884"/>
    </source>
</evidence>
<comment type="caution">
    <text evidence="11">The sequence shown here is derived from an EMBL/GenBank/DDBJ whole genome shotgun (WGS) entry which is preliminary data.</text>
</comment>
<comment type="pathway">
    <text evidence="2">Cell wall biogenesis; lipoteichoic acid biosynthesis.</text>
</comment>
<dbReference type="SUPFAM" id="SSF53649">
    <property type="entry name" value="Alkaline phosphatase-like"/>
    <property type="match status" value="1"/>
</dbReference>
<evidence type="ECO:0000256" key="3">
    <source>
        <dbReference type="ARBA" id="ARBA00009983"/>
    </source>
</evidence>
<dbReference type="PIRSF" id="PIRSF005091">
    <property type="entry name" value="Mmb_sulf_HI1246"/>
    <property type="match status" value="1"/>
</dbReference>
<dbReference type="Gene3D" id="3.40.720.10">
    <property type="entry name" value="Alkaline Phosphatase, subunit A"/>
    <property type="match status" value="1"/>
</dbReference>
<protein>
    <submittedName>
        <fullName evidence="11">LTA synthase family protein</fullName>
        <ecNumber evidence="11">2.7.8.-</ecNumber>
    </submittedName>
</protein>
<evidence type="ECO:0000256" key="4">
    <source>
        <dbReference type="ARBA" id="ARBA00022475"/>
    </source>
</evidence>
<evidence type="ECO:0000256" key="2">
    <source>
        <dbReference type="ARBA" id="ARBA00004936"/>
    </source>
</evidence>
<dbReference type="EMBL" id="JBHTOC010000014">
    <property type="protein sequence ID" value="MFD1430577.1"/>
    <property type="molecule type" value="Genomic_DNA"/>
</dbReference>
<evidence type="ECO:0000256" key="5">
    <source>
        <dbReference type="ARBA" id="ARBA00022692"/>
    </source>
</evidence>
<dbReference type="PANTHER" id="PTHR47371">
    <property type="entry name" value="LIPOTEICHOIC ACID SYNTHASE"/>
    <property type="match status" value="1"/>
</dbReference>
<dbReference type="Gene3D" id="3.30.1120.170">
    <property type="match status" value="1"/>
</dbReference>
<feature type="region of interest" description="Disordered" evidence="8">
    <location>
        <begin position="723"/>
        <end position="745"/>
    </location>
</feature>
<dbReference type="Proteomes" id="UP001597196">
    <property type="component" value="Unassembled WGS sequence"/>
</dbReference>
<evidence type="ECO:0000256" key="8">
    <source>
        <dbReference type="SAM" id="MobiDB-lite"/>
    </source>
</evidence>
<feature type="transmembrane region" description="Helical" evidence="9">
    <location>
        <begin position="61"/>
        <end position="82"/>
    </location>
</feature>
<organism evidence="11 12">
    <name type="scientific">Lacticaseibacillus mingshuiensis</name>
    <dbReference type="NCBI Taxonomy" id="2799574"/>
    <lineage>
        <taxon>Bacteria</taxon>
        <taxon>Bacillati</taxon>
        <taxon>Bacillota</taxon>
        <taxon>Bacilli</taxon>
        <taxon>Lactobacillales</taxon>
        <taxon>Lactobacillaceae</taxon>
        <taxon>Lacticaseibacillus</taxon>
    </lineage>
</organism>
<feature type="transmembrane region" description="Helical" evidence="9">
    <location>
        <begin position="34"/>
        <end position="54"/>
    </location>
</feature>
<gene>
    <name evidence="11" type="ORF">ACFQ4P_09990</name>
</gene>
<keyword evidence="4" id="KW-1003">Cell membrane</keyword>
<keyword evidence="12" id="KW-1185">Reference proteome</keyword>
<comment type="subcellular location">
    <subcellularLocation>
        <location evidence="1">Cell membrane</location>
        <topology evidence="1">Multi-pass membrane protein</topology>
    </subcellularLocation>
</comment>
<dbReference type="Pfam" id="PF00884">
    <property type="entry name" value="Sulfatase"/>
    <property type="match status" value="1"/>
</dbReference>
<evidence type="ECO:0000256" key="1">
    <source>
        <dbReference type="ARBA" id="ARBA00004651"/>
    </source>
</evidence>
<dbReference type="InterPro" id="IPR017850">
    <property type="entry name" value="Alkaline_phosphatase_core_sf"/>
</dbReference>
<evidence type="ECO:0000256" key="9">
    <source>
        <dbReference type="SAM" id="Phobius"/>
    </source>
</evidence>
<evidence type="ECO:0000313" key="12">
    <source>
        <dbReference type="Proteomes" id="UP001597196"/>
    </source>
</evidence>
<dbReference type="EC" id="2.7.8.-" evidence="11"/>